<comment type="function">
    <text evidence="3">Catalyzes the phosphorylation of hydroxymethylpyrimidine phosphate (HMP-P) to HMP-PP, and of HMP to HMP-P.</text>
</comment>
<accession>A0A8J3ZP78</accession>
<dbReference type="GO" id="GO:0008902">
    <property type="term" value="F:hydroxymethylpyrimidine kinase activity"/>
    <property type="evidence" value="ECO:0007669"/>
    <property type="project" value="UniProtKB-EC"/>
</dbReference>
<feature type="domain" description="Pyridoxamine kinase/Phosphomethylpyrimidine kinase" evidence="6">
    <location>
        <begin position="16"/>
        <end position="259"/>
    </location>
</feature>
<evidence type="ECO:0000256" key="4">
    <source>
        <dbReference type="ARBA" id="ARBA00004769"/>
    </source>
</evidence>
<dbReference type="GO" id="GO:0009229">
    <property type="term" value="P:thiamine diphosphate biosynthetic process"/>
    <property type="evidence" value="ECO:0007669"/>
    <property type="project" value="UniProtKB-UniPathway"/>
</dbReference>
<evidence type="ECO:0000313" key="8">
    <source>
        <dbReference type="Proteomes" id="UP000635606"/>
    </source>
</evidence>
<dbReference type="Gene3D" id="3.40.1190.20">
    <property type="match status" value="1"/>
</dbReference>
<sequence>MTEVTPPVVLSIGGSDSSGGSGLQADLRTFAAVGAYGATVVTAVVAKNTRAAADVLEMTPPVIAGQLKAVLDDLPVAAVKTGMFASADGIGEVLARAKAGALPNLVVDPVLLNEGIKSRRQIAMALERLLPYALVATPNREEASALLGWQVATPADMAQAARELVSGGPQYVVVTGGDLVVGTEALDAVWAAGEERYMSAPRITARNVLGSGAVFSAAIAARLAHGDAVVDALTYAKGLVGRAIQDASDWRLGSGPGPIDVCGWSAPVI</sequence>
<keyword evidence="5" id="KW-0784">Thiamine biosynthesis</keyword>
<comment type="caution">
    <text evidence="7">The sequence shown here is derived from an EMBL/GenBank/DDBJ whole genome shotgun (WGS) entry which is preliminary data.</text>
</comment>
<dbReference type="SUPFAM" id="SSF53613">
    <property type="entry name" value="Ribokinase-like"/>
    <property type="match status" value="1"/>
</dbReference>
<dbReference type="InterPro" id="IPR004399">
    <property type="entry name" value="HMP/HMP-P_kinase_dom"/>
</dbReference>
<name>A0A8J3ZP78_9ACTN</name>
<proteinExistence type="predicted"/>
<gene>
    <name evidence="7" type="primary">thiD</name>
    <name evidence="7" type="ORF">Voc01_002500</name>
</gene>
<dbReference type="UniPathway" id="UPA00060">
    <property type="reaction ID" value="UER00138"/>
</dbReference>
<dbReference type="Pfam" id="PF08543">
    <property type="entry name" value="Phos_pyr_kin"/>
    <property type="match status" value="1"/>
</dbReference>
<dbReference type="GO" id="GO:0005829">
    <property type="term" value="C:cytosol"/>
    <property type="evidence" value="ECO:0007669"/>
    <property type="project" value="TreeGrafter"/>
</dbReference>
<dbReference type="InterPro" id="IPR029056">
    <property type="entry name" value="Ribokinase-like"/>
</dbReference>
<evidence type="ECO:0000256" key="3">
    <source>
        <dbReference type="ARBA" id="ARBA00003848"/>
    </source>
</evidence>
<dbReference type="InterPro" id="IPR013749">
    <property type="entry name" value="PM/HMP-P_kinase-1"/>
</dbReference>
<dbReference type="AlphaFoldDB" id="A0A8J3ZP78"/>
<dbReference type="Proteomes" id="UP000635606">
    <property type="component" value="Unassembled WGS sequence"/>
</dbReference>
<keyword evidence="7" id="KW-0418">Kinase</keyword>
<comment type="catalytic activity">
    <reaction evidence="2">
        <text>4-amino-2-methyl-5-(phosphooxymethyl)pyrimidine + ATP = 4-amino-2-methyl-5-(diphosphooxymethyl)pyrimidine + ADP</text>
        <dbReference type="Rhea" id="RHEA:19893"/>
        <dbReference type="ChEBI" id="CHEBI:30616"/>
        <dbReference type="ChEBI" id="CHEBI:57841"/>
        <dbReference type="ChEBI" id="CHEBI:58354"/>
        <dbReference type="ChEBI" id="CHEBI:456216"/>
        <dbReference type="EC" id="2.7.4.7"/>
    </reaction>
</comment>
<dbReference type="CDD" id="cd01169">
    <property type="entry name" value="HMPP_kinase"/>
    <property type="match status" value="1"/>
</dbReference>
<evidence type="ECO:0000313" key="7">
    <source>
        <dbReference type="EMBL" id="GIJ65333.1"/>
    </source>
</evidence>
<protein>
    <submittedName>
        <fullName evidence="7">Hydroxymethylpyrimidine/phosphomethylpyrimidine kinase</fullName>
    </submittedName>
</protein>
<keyword evidence="7" id="KW-0808">Transferase</keyword>
<dbReference type="GO" id="GO:0008972">
    <property type="term" value="F:phosphomethylpyrimidine kinase activity"/>
    <property type="evidence" value="ECO:0007669"/>
    <property type="project" value="UniProtKB-EC"/>
</dbReference>
<keyword evidence="8" id="KW-1185">Reference proteome</keyword>
<dbReference type="EMBL" id="BOPH01000001">
    <property type="protein sequence ID" value="GIJ65333.1"/>
    <property type="molecule type" value="Genomic_DNA"/>
</dbReference>
<dbReference type="PANTHER" id="PTHR20858:SF17">
    <property type="entry name" value="HYDROXYMETHYLPYRIMIDINE_PHOSPHOMETHYLPYRIMIDINE KINASE THI20-RELATED"/>
    <property type="match status" value="1"/>
</dbReference>
<dbReference type="PANTHER" id="PTHR20858">
    <property type="entry name" value="PHOSPHOMETHYLPYRIMIDINE KINASE"/>
    <property type="match status" value="1"/>
</dbReference>
<organism evidence="7 8">
    <name type="scientific">Virgisporangium ochraceum</name>
    <dbReference type="NCBI Taxonomy" id="65505"/>
    <lineage>
        <taxon>Bacteria</taxon>
        <taxon>Bacillati</taxon>
        <taxon>Actinomycetota</taxon>
        <taxon>Actinomycetes</taxon>
        <taxon>Micromonosporales</taxon>
        <taxon>Micromonosporaceae</taxon>
        <taxon>Virgisporangium</taxon>
    </lineage>
</organism>
<dbReference type="NCBIfam" id="TIGR00097">
    <property type="entry name" value="HMP-P_kinase"/>
    <property type="match status" value="1"/>
</dbReference>
<evidence type="ECO:0000259" key="6">
    <source>
        <dbReference type="Pfam" id="PF08543"/>
    </source>
</evidence>
<evidence type="ECO:0000256" key="5">
    <source>
        <dbReference type="ARBA" id="ARBA00022977"/>
    </source>
</evidence>
<evidence type="ECO:0000256" key="2">
    <source>
        <dbReference type="ARBA" id="ARBA00000565"/>
    </source>
</evidence>
<reference evidence="7" key="1">
    <citation type="submission" date="2021-01" db="EMBL/GenBank/DDBJ databases">
        <title>Whole genome shotgun sequence of Virgisporangium ochraceum NBRC 16418.</title>
        <authorList>
            <person name="Komaki H."/>
            <person name="Tamura T."/>
        </authorList>
    </citation>
    <scope>NUCLEOTIDE SEQUENCE</scope>
    <source>
        <strain evidence="7">NBRC 16418</strain>
    </source>
</reference>
<dbReference type="GO" id="GO:0009228">
    <property type="term" value="P:thiamine biosynthetic process"/>
    <property type="evidence" value="ECO:0007669"/>
    <property type="project" value="UniProtKB-KW"/>
</dbReference>
<evidence type="ECO:0000256" key="1">
    <source>
        <dbReference type="ARBA" id="ARBA00000151"/>
    </source>
</evidence>
<comment type="catalytic activity">
    <reaction evidence="1">
        <text>4-amino-5-hydroxymethyl-2-methylpyrimidine + ATP = 4-amino-2-methyl-5-(phosphooxymethyl)pyrimidine + ADP + H(+)</text>
        <dbReference type="Rhea" id="RHEA:23096"/>
        <dbReference type="ChEBI" id="CHEBI:15378"/>
        <dbReference type="ChEBI" id="CHEBI:16892"/>
        <dbReference type="ChEBI" id="CHEBI:30616"/>
        <dbReference type="ChEBI" id="CHEBI:58354"/>
        <dbReference type="ChEBI" id="CHEBI:456216"/>
        <dbReference type="EC" id="2.7.1.49"/>
    </reaction>
</comment>
<comment type="pathway">
    <text evidence="4">Cofactor biosynthesis; thiamine diphosphate biosynthesis; 4-amino-2-methyl-5-diphosphomethylpyrimidine from 5-amino-1-(5-phospho-D-ribosyl)imidazole: step 3/3.</text>
</comment>